<keyword evidence="4 7" id="KW-0812">Transmembrane</keyword>
<dbReference type="EMBL" id="CP006905">
    <property type="protein sequence ID" value="AIY83690.1"/>
    <property type="molecule type" value="Genomic_DNA"/>
</dbReference>
<evidence type="ECO:0000256" key="4">
    <source>
        <dbReference type="ARBA" id="ARBA00022692"/>
    </source>
</evidence>
<dbReference type="FunFam" id="1.10.3730.20:FF:000001">
    <property type="entry name" value="Quaternary ammonium compound resistance transporter SugE"/>
    <property type="match status" value="1"/>
</dbReference>
<protein>
    <submittedName>
        <fullName evidence="9">Small Multidrug Resistance family protein</fullName>
    </submittedName>
</protein>
<keyword evidence="2" id="KW-0813">Transport</keyword>
<keyword evidence="6 8" id="KW-0472">Membrane</keyword>
<accession>A0A0A7FXM1</accession>
<dbReference type="PANTHER" id="PTHR30561:SF0">
    <property type="entry name" value="GUANIDINIUM EXPORTER"/>
    <property type="match status" value="1"/>
</dbReference>
<evidence type="ECO:0000313" key="9">
    <source>
        <dbReference type="EMBL" id="AIY83690.1"/>
    </source>
</evidence>
<keyword evidence="3" id="KW-1003">Cell membrane</keyword>
<keyword evidence="5 8" id="KW-1133">Transmembrane helix</keyword>
<evidence type="ECO:0000256" key="5">
    <source>
        <dbReference type="ARBA" id="ARBA00022989"/>
    </source>
</evidence>
<evidence type="ECO:0000256" key="3">
    <source>
        <dbReference type="ARBA" id="ARBA00022475"/>
    </source>
</evidence>
<feature type="transmembrane region" description="Helical" evidence="8">
    <location>
        <begin position="56"/>
        <end position="79"/>
    </location>
</feature>
<keyword evidence="10" id="KW-1185">Reference proteome</keyword>
<dbReference type="InterPro" id="IPR000390">
    <property type="entry name" value="Small_drug/metabolite_transptr"/>
</dbReference>
<evidence type="ECO:0000256" key="7">
    <source>
        <dbReference type="RuleBase" id="RU003942"/>
    </source>
</evidence>
<dbReference type="KEGG" id="cbv:U729_2159"/>
<feature type="transmembrane region" description="Helical" evidence="8">
    <location>
        <begin position="30"/>
        <end position="50"/>
    </location>
</feature>
<dbReference type="Pfam" id="PF00893">
    <property type="entry name" value="Multi_Drug_Res"/>
    <property type="match status" value="1"/>
</dbReference>
<dbReference type="eggNOG" id="COG2076">
    <property type="taxonomic scope" value="Bacteria"/>
</dbReference>
<evidence type="ECO:0000256" key="2">
    <source>
        <dbReference type="ARBA" id="ARBA00022448"/>
    </source>
</evidence>
<comment type="similarity">
    <text evidence="7">Belongs to the drug/metabolite transporter (DMT) superfamily. Small multidrug resistance (SMR) (TC 2.A.7.1) family.</text>
</comment>
<dbReference type="InterPro" id="IPR037185">
    <property type="entry name" value="EmrE-like"/>
</dbReference>
<dbReference type="GO" id="GO:0022857">
    <property type="term" value="F:transmembrane transporter activity"/>
    <property type="evidence" value="ECO:0007669"/>
    <property type="project" value="InterPro"/>
</dbReference>
<dbReference type="Proteomes" id="UP000030635">
    <property type="component" value="Chromosome"/>
</dbReference>
<dbReference type="SUPFAM" id="SSF103481">
    <property type="entry name" value="Multidrug resistance efflux transporter EmrE"/>
    <property type="match status" value="1"/>
</dbReference>
<evidence type="ECO:0000313" key="10">
    <source>
        <dbReference type="Proteomes" id="UP000030635"/>
    </source>
</evidence>
<dbReference type="Gene3D" id="1.10.3730.20">
    <property type="match status" value="1"/>
</dbReference>
<dbReference type="STRING" id="1561.NPD11_851"/>
<reference evidence="9 10" key="1">
    <citation type="journal article" date="2015" name="Infect. Genet. Evol.">
        <title>Genomic sequences of six botulinum neurotoxin-producing strains representing three clostridial species illustrate the mobility and diversity of botulinum neurotoxin genes.</title>
        <authorList>
            <person name="Smith T.J."/>
            <person name="Hill K.K."/>
            <person name="Xie G."/>
            <person name="Foley B.T."/>
            <person name="Williamson C.H."/>
            <person name="Foster J.T."/>
            <person name="Johnson S.L."/>
            <person name="Chertkov O."/>
            <person name="Teshima H."/>
            <person name="Gibbons H.S."/>
            <person name="Johnsky L.A."/>
            <person name="Karavis M.A."/>
            <person name="Smith L.A."/>
        </authorList>
    </citation>
    <scope>NUCLEOTIDE SEQUENCE [LARGE SCALE GENOMIC DNA]</scope>
    <source>
        <strain evidence="9">Sullivan</strain>
    </source>
</reference>
<dbReference type="PANTHER" id="PTHR30561">
    <property type="entry name" value="SMR FAMILY PROTON-DEPENDENT DRUG EFFLUX TRANSPORTER SUGE"/>
    <property type="match status" value="1"/>
</dbReference>
<organism evidence="9 10">
    <name type="scientific">Clostridium baratii str. Sullivan</name>
    <dbReference type="NCBI Taxonomy" id="1415775"/>
    <lineage>
        <taxon>Bacteria</taxon>
        <taxon>Bacillati</taxon>
        <taxon>Bacillota</taxon>
        <taxon>Clostridia</taxon>
        <taxon>Eubacteriales</taxon>
        <taxon>Clostridiaceae</taxon>
        <taxon>Clostridium</taxon>
    </lineage>
</organism>
<evidence type="ECO:0000256" key="8">
    <source>
        <dbReference type="SAM" id="Phobius"/>
    </source>
</evidence>
<name>A0A0A7FXM1_9CLOT</name>
<dbReference type="GO" id="GO:0005886">
    <property type="term" value="C:plasma membrane"/>
    <property type="evidence" value="ECO:0007669"/>
    <property type="project" value="UniProtKB-SubCell"/>
</dbReference>
<proteinExistence type="inferred from homology"/>
<gene>
    <name evidence="9" type="ORF">U729_2159</name>
</gene>
<dbReference type="HOGENOM" id="CLU_133067_1_2_9"/>
<dbReference type="OrthoDB" id="21828at2"/>
<dbReference type="RefSeq" id="WP_039314754.1">
    <property type="nucleotide sequence ID" value="NZ_CP006905.1"/>
</dbReference>
<evidence type="ECO:0000256" key="6">
    <source>
        <dbReference type="ARBA" id="ARBA00023136"/>
    </source>
</evidence>
<sequence length="103" mass="11324">MDWLFLICSGLCEVLLVYCIKKSAGFTRKLWSLIVILVASSSLTLLSMAMKTTEAGTAYSIWVAIGSVGSLLLGAFLFNEHLSKKQIFYSILIIISVIGLKIF</sequence>
<comment type="subcellular location">
    <subcellularLocation>
        <location evidence="1 7">Cell membrane</location>
        <topology evidence="1 7">Multi-pass membrane protein</topology>
    </subcellularLocation>
</comment>
<dbReference type="AlphaFoldDB" id="A0A0A7FXM1"/>
<evidence type="ECO:0000256" key="1">
    <source>
        <dbReference type="ARBA" id="ARBA00004651"/>
    </source>
</evidence>
<dbReference type="InterPro" id="IPR045324">
    <property type="entry name" value="Small_multidrug_res"/>
</dbReference>